<evidence type="ECO:0000313" key="3">
    <source>
        <dbReference type="Proteomes" id="UP000601789"/>
    </source>
</evidence>
<proteinExistence type="predicted"/>
<name>A0ABS0S9M5_9HYPH</name>
<protein>
    <submittedName>
        <fullName evidence="2">Uncharacterized protein</fullName>
    </submittedName>
</protein>
<gene>
    <name evidence="2" type="ORF">IOD40_04805</name>
</gene>
<evidence type="ECO:0000313" key="2">
    <source>
        <dbReference type="EMBL" id="MBI1619984.1"/>
    </source>
</evidence>
<dbReference type="EMBL" id="JADGMQ010000002">
    <property type="protein sequence ID" value="MBI1619984.1"/>
    <property type="molecule type" value="Genomic_DNA"/>
</dbReference>
<feature type="region of interest" description="Disordered" evidence="1">
    <location>
        <begin position="1"/>
        <end position="57"/>
    </location>
</feature>
<dbReference type="RefSeq" id="WP_198474854.1">
    <property type="nucleotide sequence ID" value="NZ_JADGMQ010000002.1"/>
</dbReference>
<reference evidence="2 3" key="1">
    <citation type="submission" date="2020-10" db="EMBL/GenBank/DDBJ databases">
        <title>Aquamicrobium zhengzhouensis sp. nov., a exopolysaccharide producing bacterium isolated from farmland soil.</title>
        <authorList>
            <person name="Wang X."/>
        </authorList>
    </citation>
    <scope>NUCLEOTIDE SEQUENCE [LARGE SCALE GENOMIC DNA]</scope>
    <source>
        <strain evidence="3">cd-1</strain>
    </source>
</reference>
<keyword evidence="3" id="KW-1185">Reference proteome</keyword>
<accession>A0ABS0S9M5</accession>
<organism evidence="2 3">
    <name type="scientific">Aquamicrobium zhengzhouense</name>
    <dbReference type="NCBI Taxonomy" id="2781738"/>
    <lineage>
        <taxon>Bacteria</taxon>
        <taxon>Pseudomonadati</taxon>
        <taxon>Pseudomonadota</taxon>
        <taxon>Alphaproteobacteria</taxon>
        <taxon>Hyphomicrobiales</taxon>
        <taxon>Phyllobacteriaceae</taxon>
        <taxon>Aquamicrobium</taxon>
    </lineage>
</organism>
<comment type="caution">
    <text evidence="2">The sequence shown here is derived from an EMBL/GenBank/DDBJ whole genome shotgun (WGS) entry which is preliminary data.</text>
</comment>
<dbReference type="Proteomes" id="UP000601789">
    <property type="component" value="Unassembled WGS sequence"/>
</dbReference>
<sequence>MGKENAPTEKGKKSSEGLHEATREEEREVEQEKGSDLKKGADRFIERAKSAGGDAKG</sequence>
<evidence type="ECO:0000256" key="1">
    <source>
        <dbReference type="SAM" id="MobiDB-lite"/>
    </source>
</evidence>